<sequence length="431" mass="49238">MQELNDKLNHPDKNTRLEALKELYRLYLEGKITKDAVDFEYVNNHIHTTYSFSPYSPAKALWMAFKSGLQTAGIMDHDSVGGVFEFIEAGKILNMATTVGMELRIDMSGTSLKDKRINNPDQKGIAYVAMHGIPHTQLGRVESFIKPYQEARNIRNRAMVENINGIMNKYGISLDFDKDIVPVSMAHDGGTITERHLLYALSEKITAMTGKGTKTVNFIRNDLQIPLSPKLEAYLSDEGNPFYEYDLLGVLKSHMVEKFYIPATSECPPVEAFIEICKETGAIPAYAYLGDVGDSVTGDKKSQKFEDDYIDLLFEELKRLGFKAVTYMPSRNTKEQLRKVKALCEEYEMFQISGEDINTPRQKFICEALKDPEFKNLTDATWALIGHEIAATEDLRRAMFSEESDKIFMDLDERIQYYKNIATKTWRRERV</sequence>
<dbReference type="InterPro" id="IPR016195">
    <property type="entry name" value="Pol/histidinol_Pase-like"/>
</dbReference>
<accession>A0A1B1YBZ6</accession>
<dbReference type="AlphaFoldDB" id="A0A1B1YBZ6"/>
<dbReference type="EMBL" id="CP014672">
    <property type="protein sequence ID" value="ANW98278.1"/>
    <property type="molecule type" value="Genomic_DNA"/>
</dbReference>
<dbReference type="RefSeq" id="WP_015358557.1">
    <property type="nucleotide sequence ID" value="NZ_CP014672.1"/>
</dbReference>
<dbReference type="Proteomes" id="UP000092971">
    <property type="component" value="Chromosome"/>
</dbReference>
<protein>
    <submittedName>
        <fullName evidence="1">PHP domain-containing protein</fullName>
    </submittedName>
</protein>
<organism evidence="1 2">
    <name type="scientific">Thermoclostridium stercorarium subsp. thermolacticum DSM 2910</name>
    <dbReference type="NCBI Taxonomy" id="1121336"/>
    <lineage>
        <taxon>Bacteria</taxon>
        <taxon>Bacillati</taxon>
        <taxon>Bacillota</taxon>
        <taxon>Clostridia</taxon>
        <taxon>Eubacteriales</taxon>
        <taxon>Oscillospiraceae</taxon>
        <taxon>Thermoclostridium</taxon>
    </lineage>
</organism>
<proteinExistence type="predicted"/>
<evidence type="ECO:0000313" key="1">
    <source>
        <dbReference type="EMBL" id="ANW98278.1"/>
    </source>
</evidence>
<dbReference type="OrthoDB" id="9804333at2"/>
<reference evidence="1 2" key="1">
    <citation type="submission" date="2016-02" db="EMBL/GenBank/DDBJ databases">
        <title>Comparison of Clostridium stercorarium subspecies using comparative genomics and transcriptomics.</title>
        <authorList>
            <person name="Schellenberg J."/>
            <person name="Thallinger G."/>
            <person name="Levin D.B."/>
            <person name="Zhang X."/>
            <person name="Alvare G."/>
            <person name="Fristensky B."/>
            <person name="Sparling R."/>
        </authorList>
    </citation>
    <scope>NUCLEOTIDE SEQUENCE [LARGE SCALE GENOMIC DNA]</scope>
    <source>
        <strain evidence="1 2">DSM 2910</strain>
    </source>
</reference>
<name>A0A1B1YBZ6_THEST</name>
<evidence type="ECO:0000313" key="2">
    <source>
        <dbReference type="Proteomes" id="UP000092971"/>
    </source>
</evidence>
<gene>
    <name evidence="1" type="ORF">CSTERTH_04115</name>
</gene>
<dbReference type="Gene3D" id="1.10.150.650">
    <property type="match status" value="1"/>
</dbReference>
<dbReference type="SUPFAM" id="SSF89550">
    <property type="entry name" value="PHP domain-like"/>
    <property type="match status" value="1"/>
</dbReference>
<dbReference type="Gene3D" id="3.20.20.140">
    <property type="entry name" value="Metal-dependent hydrolases"/>
    <property type="match status" value="2"/>
</dbReference>